<dbReference type="GO" id="GO:0004301">
    <property type="term" value="F:epoxide hydrolase activity"/>
    <property type="evidence" value="ECO:0007669"/>
    <property type="project" value="TreeGrafter"/>
</dbReference>
<dbReference type="SUPFAM" id="SSF53474">
    <property type="entry name" value="alpha/beta-Hydrolases"/>
    <property type="match status" value="1"/>
</dbReference>
<dbReference type="InterPro" id="IPR016292">
    <property type="entry name" value="Epoxide_hydrolase"/>
</dbReference>
<dbReference type="PANTHER" id="PTHR21661">
    <property type="entry name" value="EPOXIDE HYDROLASE 1-RELATED"/>
    <property type="match status" value="1"/>
</dbReference>
<organism evidence="6 7">
    <name type="scientific">SAR86 cluster bacterium BACL1 MAG-120820-bin45</name>
    <dbReference type="NCBI Taxonomy" id="1655612"/>
    <lineage>
        <taxon>Bacteria</taxon>
        <taxon>Pseudomonadati</taxon>
        <taxon>Pseudomonadota</taxon>
        <taxon>Gammaproteobacteria</taxon>
        <taxon>SAR86 cluster</taxon>
    </lineage>
</organism>
<evidence type="ECO:0000256" key="1">
    <source>
        <dbReference type="ARBA" id="ARBA00010088"/>
    </source>
</evidence>
<dbReference type="InterPro" id="IPR029058">
    <property type="entry name" value="AB_hydrolase_fold"/>
</dbReference>
<dbReference type="Gene3D" id="3.40.50.1820">
    <property type="entry name" value="alpha/beta hydrolase"/>
    <property type="match status" value="1"/>
</dbReference>
<comment type="similarity">
    <text evidence="1">Belongs to the peptidase S33 family.</text>
</comment>
<protein>
    <submittedName>
        <fullName evidence="6">Epoxide hydrolase</fullName>
    </submittedName>
</protein>
<name>A0A0R2UCY2_9GAMM</name>
<dbReference type="PRINTS" id="PR00412">
    <property type="entry name" value="EPOXHYDRLASE"/>
</dbReference>
<accession>A0A0R2UCY2</accession>
<comment type="caution">
    <text evidence="6">The sequence shown here is derived from an EMBL/GenBank/DDBJ whole genome shotgun (WGS) entry which is preliminary data.</text>
</comment>
<dbReference type="STRING" id="1655612.ABS10_07155"/>
<feature type="domain" description="Epoxide hydrolase N-terminal" evidence="5">
    <location>
        <begin position="2"/>
        <end position="108"/>
    </location>
</feature>
<evidence type="ECO:0000256" key="4">
    <source>
        <dbReference type="PIRSR" id="PIRSR001112-1"/>
    </source>
</evidence>
<dbReference type="Proteomes" id="UP000051027">
    <property type="component" value="Unassembled WGS sequence"/>
</dbReference>
<feature type="active site" description="Nucleophile" evidence="4">
    <location>
        <position position="172"/>
    </location>
</feature>
<dbReference type="AlphaFoldDB" id="A0A0R2UCY2"/>
<evidence type="ECO:0000256" key="2">
    <source>
        <dbReference type="ARBA" id="ARBA00022797"/>
    </source>
</evidence>
<keyword evidence="3 6" id="KW-0378">Hydrolase</keyword>
<dbReference type="EMBL" id="LICS01000056">
    <property type="protein sequence ID" value="KRO95024.1"/>
    <property type="molecule type" value="Genomic_DNA"/>
</dbReference>
<dbReference type="Pfam" id="PF06441">
    <property type="entry name" value="EHN"/>
    <property type="match status" value="1"/>
</dbReference>
<feature type="active site" description="Proton donor" evidence="4">
    <location>
        <position position="300"/>
    </location>
</feature>
<dbReference type="PIRSF" id="PIRSF001112">
    <property type="entry name" value="Epoxide_hydrolase"/>
    <property type="match status" value="1"/>
</dbReference>
<keyword evidence="2" id="KW-0058">Aromatic hydrocarbons catabolism</keyword>
<gene>
    <name evidence="6" type="ORF">ABS10_07155</name>
</gene>
<dbReference type="PANTHER" id="PTHR21661:SF35">
    <property type="entry name" value="EPOXIDE HYDROLASE"/>
    <property type="match status" value="1"/>
</dbReference>
<feature type="active site" description="Proton acceptor" evidence="4">
    <location>
        <position position="350"/>
    </location>
</feature>
<dbReference type="GO" id="GO:0097176">
    <property type="term" value="P:epoxide metabolic process"/>
    <property type="evidence" value="ECO:0007669"/>
    <property type="project" value="TreeGrafter"/>
</dbReference>
<reference evidence="6 7" key="1">
    <citation type="submission" date="2015-10" db="EMBL/GenBank/DDBJ databases">
        <title>Metagenome-Assembled Genomes uncover a global brackish microbiome.</title>
        <authorList>
            <person name="Hugerth L.W."/>
            <person name="Larsson J."/>
            <person name="Alneberg J."/>
            <person name="Lindh M.V."/>
            <person name="Legrand C."/>
            <person name="Pinhassi J."/>
            <person name="Andersson A.F."/>
        </authorList>
    </citation>
    <scope>NUCLEOTIDE SEQUENCE [LARGE SCALE GENOMIC DNA]</scope>
    <source>
        <strain evidence="6">BACL1 MAG-120820-bin45</strain>
    </source>
</reference>
<evidence type="ECO:0000256" key="3">
    <source>
        <dbReference type="ARBA" id="ARBA00022801"/>
    </source>
</evidence>
<evidence type="ECO:0000259" key="5">
    <source>
        <dbReference type="Pfam" id="PF06441"/>
    </source>
</evidence>
<sequence length="373" mass="42175">MIRAFEIFIPDEKIELLNQKIDLTRWPDEINDDRWRLGTKKSFLEDAVRTWRNDFRWREHEEKLNQAGSFKYKTQSGLELHYLHQTSSSKNAIPLLLTHGWPGSVQEFLKIIPLLTKGREGIEFNVVCPAIPGYGFSDKPTELGMNSEEVAKLENELMLGLGYSKYIAQGGDWGATITKWIAELFPENCMAIHLNLVLAFPPEGGDPMEGVTPEEVKGMENFQKYQETGFGYFAIQSTKPQTLGYGLNDSPAGLAAWIIEKFHGWSAKESDQLVVPLDEVLAIISLYWFTESITSSARLYYENGPIGFSFNKISQPMAGAIFENEIARPPRAHAEKIYNIAQWNQYPGGHFAALENPDILAGDIFSFAKTLKI</sequence>
<dbReference type="InterPro" id="IPR000639">
    <property type="entry name" value="Epox_hydrolase-like"/>
</dbReference>
<dbReference type="InterPro" id="IPR010497">
    <property type="entry name" value="Epoxide_hydro_N"/>
</dbReference>
<evidence type="ECO:0000313" key="6">
    <source>
        <dbReference type="EMBL" id="KRO95024.1"/>
    </source>
</evidence>
<proteinExistence type="inferred from homology"/>
<evidence type="ECO:0000313" key="7">
    <source>
        <dbReference type="Proteomes" id="UP000051027"/>
    </source>
</evidence>